<protein>
    <submittedName>
        <fullName evidence="4">BatA domain-containing protein</fullName>
    </submittedName>
</protein>
<dbReference type="EMBL" id="JALNMH010000008">
    <property type="protein sequence ID" value="MCK7594211.1"/>
    <property type="molecule type" value="Genomic_DNA"/>
</dbReference>
<keyword evidence="5" id="KW-1185">Reference proteome</keyword>
<evidence type="ECO:0000256" key="2">
    <source>
        <dbReference type="SAM" id="Phobius"/>
    </source>
</evidence>
<keyword evidence="2" id="KW-1133">Transmembrane helix</keyword>
<organism evidence="4 5">
    <name type="scientific">Pseudomarimonas salicorniae</name>
    <dbReference type="NCBI Taxonomy" id="2933270"/>
    <lineage>
        <taxon>Bacteria</taxon>
        <taxon>Pseudomonadati</taxon>
        <taxon>Pseudomonadota</taxon>
        <taxon>Gammaproteobacteria</taxon>
        <taxon>Lysobacterales</taxon>
        <taxon>Lysobacteraceae</taxon>
        <taxon>Pseudomarimonas</taxon>
    </lineage>
</organism>
<keyword evidence="2" id="KW-0812">Transmembrane</keyword>
<evidence type="ECO:0000313" key="4">
    <source>
        <dbReference type="EMBL" id="MCK7594211.1"/>
    </source>
</evidence>
<accession>A0ABT0GI34</accession>
<dbReference type="Proteomes" id="UP001431449">
    <property type="component" value="Unassembled WGS sequence"/>
</dbReference>
<evidence type="ECO:0000256" key="1">
    <source>
        <dbReference type="SAM" id="MobiDB-lite"/>
    </source>
</evidence>
<dbReference type="RefSeq" id="WP_248209255.1">
    <property type="nucleotide sequence ID" value="NZ_JALNMH010000008.1"/>
</dbReference>
<feature type="domain" description="Aerotolerance regulator N-terminal" evidence="3">
    <location>
        <begin position="3"/>
        <end position="77"/>
    </location>
</feature>
<sequence>MSLSLLWPAGLLASLALLLPILLHRLPRRQSTLRRFAALRYIGQHAAPRQRPRLAEWPLLCLRLLLLAVLTLWLAAPRWLDWPGLGLHWRLIWPGVSTSSLATLPSADRSLWLVPGLPAEPRAAAITDARQSASLLRELATRLPPADRISVVVPEVLEGLDDEVLRLAREVDWVVVAAEVPNAQRQMPLLAIRGAAPGPWLAAALDAWQADARLAVRLDRGGPEQPVPAEAESLLWIGDAAAPRWAGAPGPWLQIPHGPDAAPTGQPSELFGLHWYPLAQRGARLASPLSPQATPAVLDADFPRRLHGLIFQRETGPGRAPASAAAPQADPARRDPAPLDLQELLALLAGLLFIAERWLSSGRRLARSTG</sequence>
<feature type="region of interest" description="Disordered" evidence="1">
    <location>
        <begin position="313"/>
        <end position="335"/>
    </location>
</feature>
<comment type="caution">
    <text evidence="4">The sequence shown here is derived from an EMBL/GenBank/DDBJ whole genome shotgun (WGS) entry which is preliminary data.</text>
</comment>
<dbReference type="Pfam" id="PF07584">
    <property type="entry name" value="BatA"/>
    <property type="match status" value="1"/>
</dbReference>
<feature type="transmembrane region" description="Helical" evidence="2">
    <location>
        <begin position="6"/>
        <end position="26"/>
    </location>
</feature>
<evidence type="ECO:0000259" key="3">
    <source>
        <dbReference type="Pfam" id="PF07584"/>
    </source>
</evidence>
<evidence type="ECO:0000313" key="5">
    <source>
        <dbReference type="Proteomes" id="UP001431449"/>
    </source>
</evidence>
<dbReference type="NCBIfam" id="TIGR02226">
    <property type="entry name" value="two_anch"/>
    <property type="match status" value="1"/>
</dbReference>
<dbReference type="InterPro" id="IPR011933">
    <property type="entry name" value="Double_TM_dom"/>
</dbReference>
<feature type="compositionally biased region" description="Low complexity" evidence="1">
    <location>
        <begin position="317"/>
        <end position="330"/>
    </location>
</feature>
<proteinExistence type="predicted"/>
<reference evidence="4" key="1">
    <citation type="submission" date="2022-04" db="EMBL/GenBank/DDBJ databases">
        <title>Lysobacter sp. CAU 1642 isolated from sea sand.</title>
        <authorList>
            <person name="Kim W."/>
        </authorList>
    </citation>
    <scope>NUCLEOTIDE SEQUENCE</scope>
    <source>
        <strain evidence="4">CAU 1642</strain>
    </source>
</reference>
<keyword evidence="2" id="KW-0472">Membrane</keyword>
<gene>
    <name evidence="4" type="ORF">M0G41_11070</name>
</gene>
<feature type="transmembrane region" description="Helical" evidence="2">
    <location>
        <begin position="57"/>
        <end position="76"/>
    </location>
</feature>
<name>A0ABT0GI34_9GAMM</name>
<dbReference type="InterPro" id="IPR024163">
    <property type="entry name" value="Aerotolerance_reg_N"/>
</dbReference>